<keyword evidence="2 6" id="KW-0812">Transmembrane</keyword>
<comment type="caution">
    <text evidence="7">The sequence shown here is derived from an EMBL/GenBank/DDBJ whole genome shotgun (WGS) entry which is preliminary data.</text>
</comment>
<gene>
    <name evidence="7" type="ORF">ACHAWU_006694</name>
</gene>
<feature type="region of interest" description="Disordered" evidence="5">
    <location>
        <begin position="1"/>
        <end position="33"/>
    </location>
</feature>
<accession>A0ABD3MX86</accession>
<dbReference type="PANTHER" id="PTHR38894:SF1">
    <property type="entry name" value="TRANSMEMBRANE PROTEIN"/>
    <property type="match status" value="1"/>
</dbReference>
<sequence>MDGDEEPSWASSAPAAEAATEAPSSSSSSSAAAAGGLADATTATGSSAKAKASKVTKDNIAGSILGSMNATKKTKEITAAAAAANQAEEPDLTKTILFMRLINMVAAVLLVTVSILQLIGLPAISVWVTAIYASCGGLLVCCLETQLKFIRTIIAMNFGFLFHSIYRFLFYLLLASVSWSYGSVLGKISGGIFGAVGIFNTYILCRYPTYRKMREDIAAEEDNRIRAKINQQVRKQAISNMGWGR</sequence>
<evidence type="ECO:0000256" key="4">
    <source>
        <dbReference type="ARBA" id="ARBA00023136"/>
    </source>
</evidence>
<dbReference type="EMBL" id="JALLBG020000066">
    <property type="protein sequence ID" value="KAL3768312.1"/>
    <property type="molecule type" value="Genomic_DNA"/>
</dbReference>
<evidence type="ECO:0000313" key="8">
    <source>
        <dbReference type="Proteomes" id="UP001530293"/>
    </source>
</evidence>
<feature type="transmembrane region" description="Helical" evidence="6">
    <location>
        <begin position="125"/>
        <end position="143"/>
    </location>
</feature>
<keyword evidence="3 6" id="KW-1133">Transmembrane helix</keyword>
<evidence type="ECO:0000256" key="5">
    <source>
        <dbReference type="SAM" id="MobiDB-lite"/>
    </source>
</evidence>
<dbReference type="InterPro" id="IPR013714">
    <property type="entry name" value="Golgi_TVP15"/>
</dbReference>
<dbReference type="Pfam" id="PF08507">
    <property type="entry name" value="COPI_assoc"/>
    <property type="match status" value="1"/>
</dbReference>
<evidence type="ECO:0000313" key="7">
    <source>
        <dbReference type="EMBL" id="KAL3768312.1"/>
    </source>
</evidence>
<feature type="transmembrane region" description="Helical" evidence="6">
    <location>
        <begin position="101"/>
        <end position="119"/>
    </location>
</feature>
<evidence type="ECO:0008006" key="9">
    <source>
        <dbReference type="Google" id="ProtNLM"/>
    </source>
</evidence>
<evidence type="ECO:0000256" key="2">
    <source>
        <dbReference type="ARBA" id="ARBA00022692"/>
    </source>
</evidence>
<evidence type="ECO:0000256" key="6">
    <source>
        <dbReference type="SAM" id="Phobius"/>
    </source>
</evidence>
<proteinExistence type="predicted"/>
<comment type="subcellular location">
    <subcellularLocation>
        <location evidence="1">Membrane</location>
        <topology evidence="1">Multi-pass membrane protein</topology>
    </subcellularLocation>
</comment>
<name>A0ABD3MX86_9STRA</name>
<protein>
    <recommendedName>
        <fullName evidence="9">Golgi apparatus membrane protein TVP15</fullName>
    </recommendedName>
</protein>
<keyword evidence="8" id="KW-1185">Reference proteome</keyword>
<feature type="compositionally biased region" description="Low complexity" evidence="5">
    <location>
        <begin position="8"/>
        <end position="33"/>
    </location>
</feature>
<reference evidence="7 8" key="1">
    <citation type="submission" date="2024-10" db="EMBL/GenBank/DDBJ databases">
        <title>Updated reference genomes for cyclostephanoid diatoms.</title>
        <authorList>
            <person name="Roberts W.R."/>
            <person name="Alverson A.J."/>
        </authorList>
    </citation>
    <scope>NUCLEOTIDE SEQUENCE [LARGE SCALE GENOMIC DNA]</scope>
    <source>
        <strain evidence="7 8">AJA232-27</strain>
    </source>
</reference>
<feature type="transmembrane region" description="Helical" evidence="6">
    <location>
        <begin position="188"/>
        <end position="205"/>
    </location>
</feature>
<organism evidence="7 8">
    <name type="scientific">Discostella pseudostelligera</name>
    <dbReference type="NCBI Taxonomy" id="259834"/>
    <lineage>
        <taxon>Eukaryota</taxon>
        <taxon>Sar</taxon>
        <taxon>Stramenopiles</taxon>
        <taxon>Ochrophyta</taxon>
        <taxon>Bacillariophyta</taxon>
        <taxon>Coscinodiscophyceae</taxon>
        <taxon>Thalassiosirophycidae</taxon>
        <taxon>Stephanodiscales</taxon>
        <taxon>Stephanodiscaceae</taxon>
        <taxon>Discostella</taxon>
    </lineage>
</organism>
<evidence type="ECO:0000256" key="3">
    <source>
        <dbReference type="ARBA" id="ARBA00022989"/>
    </source>
</evidence>
<dbReference type="PANTHER" id="PTHR38894">
    <property type="entry name" value="TRANSMEMBRANE PROTEIN"/>
    <property type="match status" value="1"/>
</dbReference>
<dbReference type="AlphaFoldDB" id="A0ABD3MX86"/>
<evidence type="ECO:0000256" key="1">
    <source>
        <dbReference type="ARBA" id="ARBA00004141"/>
    </source>
</evidence>
<dbReference type="Proteomes" id="UP001530293">
    <property type="component" value="Unassembled WGS sequence"/>
</dbReference>
<dbReference type="GO" id="GO:0016020">
    <property type="term" value="C:membrane"/>
    <property type="evidence" value="ECO:0007669"/>
    <property type="project" value="UniProtKB-SubCell"/>
</dbReference>
<keyword evidence="4 6" id="KW-0472">Membrane</keyword>